<dbReference type="InterPro" id="IPR039422">
    <property type="entry name" value="MarR/SlyA-like"/>
</dbReference>
<organism evidence="2 3">
    <name type="scientific">Antarcticimicrobium sediminis</name>
    <dbReference type="NCBI Taxonomy" id="2546227"/>
    <lineage>
        <taxon>Bacteria</taxon>
        <taxon>Pseudomonadati</taxon>
        <taxon>Pseudomonadota</taxon>
        <taxon>Alphaproteobacteria</taxon>
        <taxon>Rhodobacterales</taxon>
        <taxon>Paracoccaceae</taxon>
        <taxon>Antarcticimicrobium</taxon>
    </lineage>
</organism>
<protein>
    <submittedName>
        <fullName evidence="2">MarR family transcriptional regulator</fullName>
    </submittedName>
</protein>
<dbReference type="PANTHER" id="PTHR33164">
    <property type="entry name" value="TRANSCRIPTIONAL REGULATOR, MARR FAMILY"/>
    <property type="match status" value="1"/>
</dbReference>
<dbReference type="AlphaFoldDB" id="A0A4R5EU93"/>
<feature type="domain" description="HTH marR-type" evidence="1">
    <location>
        <begin position="20"/>
        <end position="154"/>
    </location>
</feature>
<dbReference type="PROSITE" id="PS50995">
    <property type="entry name" value="HTH_MARR_2"/>
    <property type="match status" value="1"/>
</dbReference>
<dbReference type="Gene3D" id="1.10.10.10">
    <property type="entry name" value="Winged helix-like DNA-binding domain superfamily/Winged helix DNA-binding domain"/>
    <property type="match status" value="1"/>
</dbReference>
<sequence length="160" mass="18025">MTPQSHSVASGGQEPLSKMRLRLWLKLLKASNQIEDQIRRRLREDYQSTLPRFDVMSALARSPDGLKMSQISGMLRVSNGNVTGIVDRLAEEGLALRVAVPGDRRASLVRLTPKGETAFAEQAVAHEHWINDMLDRLNGDDVEGMIRRLDYLNDTLEEKD</sequence>
<evidence type="ECO:0000313" key="2">
    <source>
        <dbReference type="EMBL" id="TDE38455.1"/>
    </source>
</evidence>
<name>A0A4R5EU93_9RHOB</name>
<dbReference type="SMART" id="SM00347">
    <property type="entry name" value="HTH_MARR"/>
    <property type="match status" value="1"/>
</dbReference>
<evidence type="ECO:0000259" key="1">
    <source>
        <dbReference type="PROSITE" id="PS50995"/>
    </source>
</evidence>
<dbReference type="Pfam" id="PF01047">
    <property type="entry name" value="MarR"/>
    <property type="match status" value="1"/>
</dbReference>
<dbReference type="RefSeq" id="WP_132828908.1">
    <property type="nucleotide sequence ID" value="NZ_SMFP01000005.1"/>
</dbReference>
<gene>
    <name evidence="2" type="ORF">E1B25_10075</name>
</gene>
<dbReference type="PANTHER" id="PTHR33164:SF43">
    <property type="entry name" value="HTH-TYPE TRANSCRIPTIONAL REPRESSOR YETL"/>
    <property type="match status" value="1"/>
</dbReference>
<comment type="caution">
    <text evidence="2">The sequence shown here is derived from an EMBL/GenBank/DDBJ whole genome shotgun (WGS) entry which is preliminary data.</text>
</comment>
<proteinExistence type="predicted"/>
<keyword evidence="3" id="KW-1185">Reference proteome</keyword>
<dbReference type="InterPro" id="IPR036388">
    <property type="entry name" value="WH-like_DNA-bd_sf"/>
</dbReference>
<dbReference type="GO" id="GO:0003700">
    <property type="term" value="F:DNA-binding transcription factor activity"/>
    <property type="evidence" value="ECO:0007669"/>
    <property type="project" value="InterPro"/>
</dbReference>
<dbReference type="SUPFAM" id="SSF46785">
    <property type="entry name" value="Winged helix' DNA-binding domain"/>
    <property type="match status" value="1"/>
</dbReference>
<dbReference type="InterPro" id="IPR000835">
    <property type="entry name" value="HTH_MarR-typ"/>
</dbReference>
<dbReference type="InterPro" id="IPR036390">
    <property type="entry name" value="WH_DNA-bd_sf"/>
</dbReference>
<dbReference type="OrthoDB" id="7063965at2"/>
<evidence type="ECO:0000313" key="3">
    <source>
        <dbReference type="Proteomes" id="UP000294662"/>
    </source>
</evidence>
<dbReference type="Proteomes" id="UP000294662">
    <property type="component" value="Unassembled WGS sequence"/>
</dbReference>
<dbReference type="EMBL" id="SMFP01000005">
    <property type="protein sequence ID" value="TDE38455.1"/>
    <property type="molecule type" value="Genomic_DNA"/>
</dbReference>
<accession>A0A4R5EU93</accession>
<dbReference type="PRINTS" id="PR00598">
    <property type="entry name" value="HTHMARR"/>
</dbReference>
<dbReference type="GO" id="GO:0006950">
    <property type="term" value="P:response to stress"/>
    <property type="evidence" value="ECO:0007669"/>
    <property type="project" value="TreeGrafter"/>
</dbReference>
<reference evidence="2 3" key="1">
    <citation type="submission" date="2019-03" db="EMBL/GenBank/DDBJ databases">
        <authorList>
            <person name="Zhang S."/>
        </authorList>
    </citation>
    <scope>NUCLEOTIDE SEQUENCE [LARGE SCALE GENOMIC DNA]</scope>
    <source>
        <strain evidence="2 3">S4J41</strain>
    </source>
</reference>